<dbReference type="InterPro" id="IPR027417">
    <property type="entry name" value="P-loop_NTPase"/>
</dbReference>
<proteinExistence type="predicted"/>
<dbReference type="PANTHER" id="PTHR43681">
    <property type="entry name" value="TRANSMEMBRANE GTPASE FZO"/>
    <property type="match status" value="1"/>
</dbReference>
<evidence type="ECO:0000313" key="5">
    <source>
        <dbReference type="Proteomes" id="UP000823858"/>
    </source>
</evidence>
<feature type="domain" description="Dynamin N-terminal" evidence="3">
    <location>
        <begin position="48"/>
        <end position="214"/>
    </location>
</feature>
<evidence type="ECO:0000256" key="1">
    <source>
        <dbReference type="SAM" id="MobiDB-lite"/>
    </source>
</evidence>
<organism evidence="4 5">
    <name type="scientific">Candidatus Corynebacterium faecigallinarum</name>
    <dbReference type="NCBI Taxonomy" id="2838528"/>
    <lineage>
        <taxon>Bacteria</taxon>
        <taxon>Bacillati</taxon>
        <taxon>Actinomycetota</taxon>
        <taxon>Actinomycetes</taxon>
        <taxon>Mycobacteriales</taxon>
        <taxon>Corynebacteriaceae</taxon>
        <taxon>Corynebacterium</taxon>
    </lineage>
</organism>
<comment type="caution">
    <text evidence="4">The sequence shown here is derived from an EMBL/GenBank/DDBJ whole genome shotgun (WGS) entry which is preliminary data.</text>
</comment>
<evidence type="ECO:0000313" key="4">
    <source>
        <dbReference type="EMBL" id="HJC86061.1"/>
    </source>
</evidence>
<dbReference type="Proteomes" id="UP000823858">
    <property type="component" value="Unassembled WGS sequence"/>
</dbReference>
<evidence type="ECO:0000256" key="2">
    <source>
        <dbReference type="SAM" id="Phobius"/>
    </source>
</evidence>
<name>A0A9D2QGH3_9CORY</name>
<keyword evidence="2" id="KW-0812">Transmembrane</keyword>
<feature type="region of interest" description="Disordered" evidence="1">
    <location>
        <begin position="554"/>
        <end position="575"/>
    </location>
</feature>
<dbReference type="PANTHER" id="PTHR43681:SF1">
    <property type="entry name" value="SARCALUMENIN"/>
    <property type="match status" value="1"/>
</dbReference>
<accession>A0A9D2QGH3</accession>
<dbReference type="InterPro" id="IPR051943">
    <property type="entry name" value="TRAFAC_Dynamin-like_GTPase"/>
</dbReference>
<dbReference type="EMBL" id="DWVP01000024">
    <property type="protein sequence ID" value="HJC86061.1"/>
    <property type="molecule type" value="Genomic_DNA"/>
</dbReference>
<sequence length="603" mass="65531">MDTAASPATRTARQSLERASAIARKYGYDTAATAAETMVDASFHAGNVVVVGEIKRGKSSLVNALIGRRDLLPVDVLTSTSAPIRVSSHGAGDIGGEPVVNLVRGGQRTPVAAAELRDWVTVDGLAATELGPDEDPATAATIDLDYPALTGTTLVDTPGVGGLDEHAVSAAFSEAHRAGVLLVVCDASTPITKPEMEILAEARDQVGAVIVVVTKTDKNLRRWADIVADDRRLIREHLGVDVPVIGVSSLRALDAVDEPDPQRAGEIAARSGIVELRDTIRRALDAPETMGLRRALEKVVATLTSIRTTIAEDIRVFNEPSEGVVALEQEQQELETLREHAAEWEQLLARDISFARSRINDELDARLQALVDTWTQRINSEGMRVLRSKPQVFTSQIEAELNAAMQDTLAQLIEGLRERAAELFDGNEELTGLVVGAALQSVAPDEIRGREVGKKTKDLADPTMLSMGFIGASMLTMVIPLAPLAGGVWIGVNMAYRAMRTGKQQLVSWLRETHQTTRTATVRLMDTMVTAARTEMVLRYRAHIRQRQKEVQERMQKAKDAARTSESERKQSIERLTKNEKIVAATIDEINAHLGRLNQEGEA</sequence>
<dbReference type="InterPro" id="IPR045063">
    <property type="entry name" value="Dynamin_N"/>
</dbReference>
<feature type="transmembrane region" description="Helical" evidence="2">
    <location>
        <begin position="464"/>
        <end position="490"/>
    </location>
</feature>
<keyword evidence="2" id="KW-1133">Transmembrane helix</keyword>
<dbReference type="SUPFAM" id="SSF52540">
    <property type="entry name" value="P-loop containing nucleoside triphosphate hydrolases"/>
    <property type="match status" value="1"/>
</dbReference>
<gene>
    <name evidence="4" type="ORF">H9751_11095</name>
</gene>
<dbReference type="Gene3D" id="3.40.50.300">
    <property type="entry name" value="P-loop containing nucleotide triphosphate hydrolases"/>
    <property type="match status" value="1"/>
</dbReference>
<dbReference type="Pfam" id="PF00350">
    <property type="entry name" value="Dynamin_N"/>
    <property type="match status" value="1"/>
</dbReference>
<reference evidence="4" key="2">
    <citation type="submission" date="2021-04" db="EMBL/GenBank/DDBJ databases">
        <authorList>
            <person name="Gilroy R."/>
        </authorList>
    </citation>
    <scope>NUCLEOTIDE SEQUENCE</scope>
    <source>
        <strain evidence="4">ChiHjej13B12-4958</strain>
    </source>
</reference>
<evidence type="ECO:0000259" key="3">
    <source>
        <dbReference type="Pfam" id="PF00350"/>
    </source>
</evidence>
<protein>
    <submittedName>
        <fullName evidence="4">Dynamin family protein</fullName>
    </submittedName>
</protein>
<reference evidence="4" key="1">
    <citation type="journal article" date="2021" name="PeerJ">
        <title>Extensive microbial diversity within the chicken gut microbiome revealed by metagenomics and culture.</title>
        <authorList>
            <person name="Gilroy R."/>
            <person name="Ravi A."/>
            <person name="Getino M."/>
            <person name="Pursley I."/>
            <person name="Horton D.L."/>
            <person name="Alikhan N.F."/>
            <person name="Baker D."/>
            <person name="Gharbi K."/>
            <person name="Hall N."/>
            <person name="Watson M."/>
            <person name="Adriaenssens E.M."/>
            <person name="Foster-Nyarko E."/>
            <person name="Jarju S."/>
            <person name="Secka A."/>
            <person name="Antonio M."/>
            <person name="Oren A."/>
            <person name="Chaudhuri R.R."/>
            <person name="La Ragione R."/>
            <person name="Hildebrand F."/>
            <person name="Pallen M.J."/>
        </authorList>
    </citation>
    <scope>NUCLEOTIDE SEQUENCE</scope>
    <source>
        <strain evidence="4">ChiHjej13B12-4958</strain>
    </source>
</reference>
<keyword evidence="2" id="KW-0472">Membrane</keyword>
<dbReference type="AlphaFoldDB" id="A0A9D2QGH3"/>